<dbReference type="EMBL" id="JARBHB010000002">
    <property type="protein sequence ID" value="KAJ8891604.1"/>
    <property type="molecule type" value="Genomic_DNA"/>
</dbReference>
<sequence>MASAGISHLGNKTAAYREKEFRKVLHRDSVKACVSANLPLTKLNNLEFRAFLNKHIVNGGSIPNHS</sequence>
<organism evidence="1 2">
    <name type="scientific">Dryococelus australis</name>
    <dbReference type="NCBI Taxonomy" id="614101"/>
    <lineage>
        <taxon>Eukaryota</taxon>
        <taxon>Metazoa</taxon>
        <taxon>Ecdysozoa</taxon>
        <taxon>Arthropoda</taxon>
        <taxon>Hexapoda</taxon>
        <taxon>Insecta</taxon>
        <taxon>Pterygota</taxon>
        <taxon>Neoptera</taxon>
        <taxon>Polyneoptera</taxon>
        <taxon>Phasmatodea</taxon>
        <taxon>Verophasmatodea</taxon>
        <taxon>Anareolatae</taxon>
        <taxon>Phasmatidae</taxon>
        <taxon>Eurycanthinae</taxon>
        <taxon>Dryococelus</taxon>
    </lineage>
</organism>
<evidence type="ECO:0000313" key="1">
    <source>
        <dbReference type="EMBL" id="KAJ8891604.1"/>
    </source>
</evidence>
<name>A0ABQ9I4M1_9NEOP</name>
<dbReference type="Proteomes" id="UP001159363">
    <property type="component" value="Chromosome 2"/>
</dbReference>
<proteinExistence type="predicted"/>
<keyword evidence="2" id="KW-1185">Reference proteome</keyword>
<gene>
    <name evidence="1" type="ORF">PR048_004132</name>
</gene>
<protein>
    <submittedName>
        <fullName evidence="1">Uncharacterized protein</fullName>
    </submittedName>
</protein>
<reference evidence="1 2" key="1">
    <citation type="submission" date="2023-02" db="EMBL/GenBank/DDBJ databases">
        <title>LHISI_Scaffold_Assembly.</title>
        <authorList>
            <person name="Stuart O.P."/>
            <person name="Cleave R."/>
            <person name="Magrath M.J.L."/>
            <person name="Mikheyev A.S."/>
        </authorList>
    </citation>
    <scope>NUCLEOTIDE SEQUENCE [LARGE SCALE GENOMIC DNA]</scope>
    <source>
        <strain evidence="1">Daus_M_001</strain>
        <tissue evidence="1">Leg muscle</tissue>
    </source>
</reference>
<comment type="caution">
    <text evidence="1">The sequence shown here is derived from an EMBL/GenBank/DDBJ whole genome shotgun (WGS) entry which is preliminary data.</text>
</comment>
<accession>A0ABQ9I4M1</accession>
<evidence type="ECO:0000313" key="2">
    <source>
        <dbReference type="Proteomes" id="UP001159363"/>
    </source>
</evidence>